<evidence type="ECO:0000313" key="2">
    <source>
        <dbReference type="EMBL" id="MRG98845.1"/>
    </source>
</evidence>
<dbReference type="EMBL" id="WJPM01000001">
    <property type="protein sequence ID" value="MRH73364.1"/>
    <property type="molecule type" value="Genomic_DNA"/>
</dbReference>
<organism evidence="2 5">
    <name type="scientific">Xanthomonas sontii</name>
    <dbReference type="NCBI Taxonomy" id="2650745"/>
    <lineage>
        <taxon>Bacteria</taxon>
        <taxon>Pseudomonadati</taxon>
        <taxon>Pseudomonadota</taxon>
        <taxon>Gammaproteobacteria</taxon>
        <taxon>Lysobacterales</taxon>
        <taxon>Lysobacteraceae</taxon>
        <taxon>Xanthomonas</taxon>
    </lineage>
</organism>
<dbReference type="Proteomes" id="UP000439314">
    <property type="component" value="Unassembled WGS sequence"/>
</dbReference>
<reference evidence="4 5" key="1">
    <citation type="submission" date="2019-11" db="EMBL/GenBank/DDBJ databases">
        <title>First report of rice panicle blight caused by Xanthomonas sp. in Iran.</title>
        <authorList>
            <person name="Mirghasempour S.A."/>
            <person name="Huang S."/>
            <person name="Brady C.L."/>
            <person name="Studholme D.J."/>
        </authorList>
    </citation>
    <scope>NUCLEOTIDE SEQUENCE [LARGE SCALE GENOMIC DNA]</scope>
    <source>
        <strain evidence="2 5">ASD011</strain>
        <strain evidence="4">SAM114</strain>
    </source>
</reference>
<dbReference type="EMBL" id="WJPN01000001">
    <property type="protein sequence ID" value="MRG98845.1"/>
    <property type="molecule type" value="Genomic_DNA"/>
</dbReference>
<dbReference type="Proteomes" id="UP000437931">
    <property type="component" value="Unassembled WGS sequence"/>
</dbReference>
<keyword evidence="4" id="KW-1185">Reference proteome</keyword>
<gene>
    <name evidence="2" type="ORF">GIY21_00900</name>
    <name evidence="3" type="ORF">GIY22_01870</name>
</gene>
<comment type="caution">
    <text evidence="2">The sequence shown here is derived from an EMBL/GenBank/DDBJ whole genome shotgun (WGS) entry which is preliminary data.</text>
</comment>
<evidence type="ECO:0000313" key="3">
    <source>
        <dbReference type="EMBL" id="MRH73364.1"/>
    </source>
</evidence>
<evidence type="ECO:0000256" key="1">
    <source>
        <dbReference type="SAM" id="MobiDB-lite"/>
    </source>
</evidence>
<accession>A0A6N7Q7Z8</accession>
<evidence type="ECO:0000313" key="5">
    <source>
        <dbReference type="Proteomes" id="UP000439314"/>
    </source>
</evidence>
<dbReference type="AlphaFoldDB" id="A0A6N7Q7Z8"/>
<dbReference type="RefSeq" id="WP_153750348.1">
    <property type="nucleotide sequence ID" value="NZ_WJPM01000001.1"/>
</dbReference>
<evidence type="ECO:0000313" key="4">
    <source>
        <dbReference type="Proteomes" id="UP000437931"/>
    </source>
</evidence>
<name>A0A6N7Q7Z8_9XANT</name>
<sequence length="168" mass="18515">MIPADQLRAYHEQLARFCLQSAIQCTAAELLERMGTAAMMQGHPRETYTCLSVAVVAGILRSMEGRGEVRREGSRTNSRQARQEPLWRDRCDATIRMPSAPGHIAQPQQAAPTPAAVLAPPQGGLTQAQRMALLQAEFDDMQARMVREWESFRSRAARVIGLAGELSA</sequence>
<feature type="region of interest" description="Disordered" evidence="1">
    <location>
        <begin position="66"/>
        <end position="85"/>
    </location>
</feature>
<protein>
    <submittedName>
        <fullName evidence="2">Uncharacterized protein</fullName>
    </submittedName>
</protein>
<reference evidence="3" key="2">
    <citation type="journal article" date="2020" name="Plant Dis.">
        <title>A Grain Rot of Rice in Iran Caused by a Xanthomonas Strain Closely Related to X. sacchari.</title>
        <authorList>
            <person name="Mirghasempour S.A."/>
            <person name="Huang S."/>
            <person name="Studholme D.J."/>
            <person name="Brady C.L."/>
        </authorList>
    </citation>
    <scope>NUCLEOTIDE SEQUENCE</scope>
    <source>
        <strain evidence="3">SAM114</strain>
    </source>
</reference>
<proteinExistence type="predicted"/>